<feature type="transmembrane region" description="Helical" evidence="1">
    <location>
        <begin position="78"/>
        <end position="100"/>
    </location>
</feature>
<accession>A0A1I6GB33</accession>
<reference evidence="3" key="1">
    <citation type="submission" date="2016-10" db="EMBL/GenBank/DDBJ databases">
        <authorList>
            <person name="Varghese N."/>
            <person name="Submissions S."/>
        </authorList>
    </citation>
    <scope>NUCLEOTIDE SEQUENCE [LARGE SCALE GENOMIC DNA]</scope>
    <source>
        <strain evidence="3">DSM 26879</strain>
    </source>
</reference>
<feature type="transmembrane region" description="Helical" evidence="1">
    <location>
        <begin position="106"/>
        <end position="125"/>
    </location>
</feature>
<evidence type="ECO:0000256" key="1">
    <source>
        <dbReference type="SAM" id="Phobius"/>
    </source>
</evidence>
<sequence length="174" mass="19750">MDPNDIFSQILSFRTFSNLWYWLAVGVSWMTACYWVAGVPLDMIHRARRQGGEAMQDLETLVAVNVQRLKMFSQSDRMASVGFAAFILTAITVCAFFYELEVAKGLFFLVVPISVAMVVNLYATMRLDGDPPKGRDLIKYLQRLRLLVQVIAMLAIFVTIIYGIFFSLNQPLGY</sequence>
<keyword evidence="1" id="KW-1133">Transmembrane helix</keyword>
<feature type="transmembrane region" description="Helical" evidence="1">
    <location>
        <begin position="20"/>
        <end position="41"/>
    </location>
</feature>
<feature type="transmembrane region" description="Helical" evidence="1">
    <location>
        <begin position="146"/>
        <end position="168"/>
    </location>
</feature>
<evidence type="ECO:0000313" key="2">
    <source>
        <dbReference type="EMBL" id="SFR39413.1"/>
    </source>
</evidence>
<proteinExistence type="predicted"/>
<protein>
    <recommendedName>
        <fullName evidence="4">Component of SufBCD complex</fullName>
    </recommendedName>
</protein>
<gene>
    <name evidence="2" type="ORF">SAMN04488005_1363</name>
</gene>
<dbReference type="STRING" id="390270.SAMN04488005_1363"/>
<keyword evidence="3" id="KW-1185">Reference proteome</keyword>
<dbReference type="RefSeq" id="WP_090198017.1">
    <property type="nucleotide sequence ID" value="NZ_FOYP01000001.1"/>
</dbReference>
<organism evidence="2 3">
    <name type="scientific">Yoonia tamlensis</name>
    <dbReference type="NCBI Taxonomy" id="390270"/>
    <lineage>
        <taxon>Bacteria</taxon>
        <taxon>Pseudomonadati</taxon>
        <taxon>Pseudomonadota</taxon>
        <taxon>Alphaproteobacteria</taxon>
        <taxon>Rhodobacterales</taxon>
        <taxon>Paracoccaceae</taxon>
        <taxon>Yoonia</taxon>
    </lineage>
</organism>
<keyword evidence="1" id="KW-0472">Membrane</keyword>
<dbReference type="EMBL" id="FOYP01000001">
    <property type="protein sequence ID" value="SFR39413.1"/>
    <property type="molecule type" value="Genomic_DNA"/>
</dbReference>
<name>A0A1I6GB33_9RHOB</name>
<keyword evidence="1" id="KW-0812">Transmembrane</keyword>
<dbReference type="AlphaFoldDB" id="A0A1I6GB33"/>
<evidence type="ECO:0000313" key="3">
    <source>
        <dbReference type="Proteomes" id="UP000199478"/>
    </source>
</evidence>
<evidence type="ECO:0008006" key="4">
    <source>
        <dbReference type="Google" id="ProtNLM"/>
    </source>
</evidence>
<dbReference type="OrthoDB" id="7847071at2"/>
<dbReference type="Proteomes" id="UP000199478">
    <property type="component" value="Unassembled WGS sequence"/>
</dbReference>